<proteinExistence type="predicted"/>
<gene>
    <name evidence="1" type="ORF">GXW71_28195</name>
</gene>
<evidence type="ECO:0008006" key="3">
    <source>
        <dbReference type="Google" id="ProtNLM"/>
    </source>
</evidence>
<sequence length="660" mass="69467">MAPGFTPGRYLSAEDVDRRSGAPSNVRRAVGNLSTPEDRLAMLRRFAPDARPFGDGNFIYTDRRTGRPTVYNPQGLDVGDVFSIGPEIGEFVGGAIGGALAVPPAVWGIPATGGLSVLAVPAGVGLGAAAGREISTATGTLLDNAPDSRGFGERAGDAATTAGLNAVGVPVGNLIARGIGAAVAPVRRFLSPEAGQNALRDFANAGVDASAGAVTGNRTVQMAERGLGVTPGGAQPVQEMAERQAVQMRDEAQRIAAGYAPGATPEGAGAALREGARNAVQRFETRQERLYDEAYALIPSDARATLPSVAHLGGELRDALAQAPESRDATLRPVIERIQAALADAGEGGVPFQALRDIRSDLGKIIGGPPNPAGDAQSATVEYLRRFYGALSDDMTSAARAISPAAQQRLAVADRYFRLNRTQNLPTLERVLDQGTDEQVFRLAFPRSGQPDAQAMARLRRNMEPEEWRVVAATVVDRMGIPTAGQRRSLDDFSVSTFLTNWNRLITNGVGARRVLFGGNRETAELATDLDRLVRVAGRLRDADRMANPSGTARNLIAGAGMLSMGQDAMEGDWRGVAYTGALGVLAPRYVAQLMTSPQFVRWLADASVQVARAPAQADRPLLRLGQVATANPSLRDAIDAFQRALGGGGEMRLQGAAVR</sequence>
<name>A0ABS5F6W2_9PROT</name>
<dbReference type="RefSeq" id="WP_211856044.1">
    <property type="nucleotide sequence ID" value="NZ_JAAGBB010000052.1"/>
</dbReference>
<dbReference type="EMBL" id="JAAGBB010000052">
    <property type="protein sequence ID" value="MBR0668266.1"/>
    <property type="molecule type" value="Genomic_DNA"/>
</dbReference>
<accession>A0ABS5F6W2</accession>
<comment type="caution">
    <text evidence="1">The sequence shown here is derived from an EMBL/GenBank/DDBJ whole genome shotgun (WGS) entry which is preliminary data.</text>
</comment>
<evidence type="ECO:0000313" key="1">
    <source>
        <dbReference type="EMBL" id="MBR0668266.1"/>
    </source>
</evidence>
<organism evidence="1 2">
    <name type="scientific">Plastoroseomonas hellenica</name>
    <dbReference type="NCBI Taxonomy" id="2687306"/>
    <lineage>
        <taxon>Bacteria</taxon>
        <taxon>Pseudomonadati</taxon>
        <taxon>Pseudomonadota</taxon>
        <taxon>Alphaproteobacteria</taxon>
        <taxon>Acetobacterales</taxon>
        <taxon>Acetobacteraceae</taxon>
        <taxon>Plastoroseomonas</taxon>
    </lineage>
</organism>
<reference evidence="2" key="1">
    <citation type="journal article" date="2021" name="Syst. Appl. Microbiol.">
        <title>Roseomonas hellenica sp. nov., isolated from roots of wild-growing Alkanna tinctoria.</title>
        <authorList>
            <person name="Rat A."/>
            <person name="Naranjo H.D."/>
            <person name="Lebbe L."/>
            <person name="Cnockaert M."/>
            <person name="Krigas N."/>
            <person name="Grigoriadou K."/>
            <person name="Maloupa E."/>
            <person name="Willems A."/>
        </authorList>
    </citation>
    <scope>NUCLEOTIDE SEQUENCE [LARGE SCALE GENOMIC DNA]</scope>
    <source>
        <strain evidence="2">LMG 31523</strain>
    </source>
</reference>
<protein>
    <recommendedName>
        <fullName evidence="3">Large polyvalent protein associated domain-containing protein</fullName>
    </recommendedName>
</protein>
<dbReference type="Proteomes" id="UP001196870">
    <property type="component" value="Unassembled WGS sequence"/>
</dbReference>
<evidence type="ECO:0000313" key="2">
    <source>
        <dbReference type="Proteomes" id="UP001196870"/>
    </source>
</evidence>
<keyword evidence="2" id="KW-1185">Reference proteome</keyword>